<dbReference type="InterPro" id="IPR027791">
    <property type="entry name" value="Galactosyl_T_C"/>
</dbReference>
<keyword evidence="1 4" id="KW-0808">Transferase</keyword>
<dbReference type="PANTHER" id="PTHR43685">
    <property type="entry name" value="GLYCOSYLTRANSFERASE"/>
    <property type="match status" value="1"/>
</dbReference>
<gene>
    <name evidence="4" type="ORF">FHX72_002666</name>
</gene>
<comment type="caution">
    <text evidence="4">The sequence shown here is derived from an EMBL/GenBank/DDBJ whole genome shotgun (WGS) entry which is preliminary data.</text>
</comment>
<dbReference type="Proteomes" id="UP000545286">
    <property type="component" value="Unassembled WGS sequence"/>
</dbReference>
<dbReference type="AlphaFoldDB" id="A0A7W4YH19"/>
<dbReference type="Gene3D" id="3.90.550.10">
    <property type="entry name" value="Spore Coat Polysaccharide Biosynthesis Protein SpsA, Chain A"/>
    <property type="match status" value="1"/>
</dbReference>
<dbReference type="GO" id="GO:0016740">
    <property type="term" value="F:transferase activity"/>
    <property type="evidence" value="ECO:0007669"/>
    <property type="project" value="UniProtKB-KW"/>
</dbReference>
<dbReference type="InterPro" id="IPR001173">
    <property type="entry name" value="Glyco_trans_2-like"/>
</dbReference>
<dbReference type="EMBL" id="JACHWJ010000004">
    <property type="protein sequence ID" value="MBB2958520.1"/>
    <property type="molecule type" value="Genomic_DNA"/>
</dbReference>
<dbReference type="InterPro" id="IPR050834">
    <property type="entry name" value="Glycosyltransf_2"/>
</dbReference>
<dbReference type="Pfam" id="PF02709">
    <property type="entry name" value="Glyco_transf_7C"/>
    <property type="match status" value="1"/>
</dbReference>
<dbReference type="RefSeq" id="WP_183625663.1">
    <property type="nucleotide sequence ID" value="NZ_JACHWJ010000004.1"/>
</dbReference>
<evidence type="ECO:0000259" key="2">
    <source>
        <dbReference type="Pfam" id="PF00535"/>
    </source>
</evidence>
<dbReference type="Pfam" id="PF00535">
    <property type="entry name" value="Glycos_transf_2"/>
    <property type="match status" value="1"/>
</dbReference>
<evidence type="ECO:0000259" key="3">
    <source>
        <dbReference type="Pfam" id="PF02709"/>
    </source>
</evidence>
<reference evidence="4 5" key="1">
    <citation type="submission" date="2020-08" db="EMBL/GenBank/DDBJ databases">
        <title>Sequencing the genomes of 1000 actinobacteria strains.</title>
        <authorList>
            <person name="Klenk H.-P."/>
        </authorList>
    </citation>
    <scope>NUCLEOTIDE SEQUENCE [LARGE SCALE GENOMIC DNA]</scope>
    <source>
        <strain evidence="4 5">DSM 20419</strain>
    </source>
</reference>
<accession>A0A7W4YH19</accession>
<proteinExistence type="predicted"/>
<evidence type="ECO:0000256" key="1">
    <source>
        <dbReference type="ARBA" id="ARBA00022679"/>
    </source>
</evidence>
<feature type="domain" description="Glycosyltransferase 2-like" evidence="2">
    <location>
        <begin position="13"/>
        <end position="122"/>
    </location>
</feature>
<protein>
    <submittedName>
        <fullName evidence="4">Glycosyltransferase involved in cell wall biosynthesis</fullName>
    </submittedName>
</protein>
<organism evidence="4 5">
    <name type="scientific">Pseudoclavibacter helvolus</name>
    <dbReference type="NCBI Taxonomy" id="255205"/>
    <lineage>
        <taxon>Bacteria</taxon>
        <taxon>Bacillati</taxon>
        <taxon>Actinomycetota</taxon>
        <taxon>Actinomycetes</taxon>
        <taxon>Micrococcales</taxon>
        <taxon>Microbacteriaceae</taxon>
        <taxon>Pseudoclavibacter</taxon>
    </lineage>
</organism>
<evidence type="ECO:0000313" key="4">
    <source>
        <dbReference type="EMBL" id="MBB2958520.1"/>
    </source>
</evidence>
<dbReference type="SUPFAM" id="SSF53448">
    <property type="entry name" value="Nucleotide-diphospho-sugar transferases"/>
    <property type="match status" value="1"/>
</dbReference>
<keyword evidence="5" id="KW-1185">Reference proteome</keyword>
<sequence length="289" mass="31480">MPTESEHTHIDVSVVIPVLNGMPELEHQLDALAAQQTSAAWEVIVVDNGSTDGTKVHVESRVSDFPVLLRLVDASSRKGISHARNTGVAQAAGNKIGFCDADDRVGPTWIAGIVKALDLHEASGGPLRLLADPFDPSAAELPYSSYTETSRGGQVTGCNMAVRRTVLEAVGGFDEDLPPYGGEDLEFAIRLHQAGAKAGFAPEQMVYFRPTTRLTTKIRKLYQSGRCEVMIWRKHPEICGQFLGVRASLLDVVTVPRDFLRTYRAYGSTAAVRLIFVRAGHLAENLRRS</sequence>
<name>A0A7W4YH19_9MICO</name>
<evidence type="ECO:0000313" key="5">
    <source>
        <dbReference type="Proteomes" id="UP000545286"/>
    </source>
</evidence>
<dbReference type="PANTHER" id="PTHR43685:SF3">
    <property type="entry name" value="SLR2126 PROTEIN"/>
    <property type="match status" value="1"/>
</dbReference>
<feature type="domain" description="Galactosyltransferase C-terminal" evidence="3">
    <location>
        <begin position="150"/>
        <end position="203"/>
    </location>
</feature>
<dbReference type="InterPro" id="IPR029044">
    <property type="entry name" value="Nucleotide-diphossugar_trans"/>
</dbReference>